<evidence type="ECO:0000313" key="2">
    <source>
        <dbReference type="Proteomes" id="UP001597183"/>
    </source>
</evidence>
<keyword evidence="2" id="KW-1185">Reference proteome</keyword>
<comment type="caution">
    <text evidence="1">The sequence shown here is derived from an EMBL/GenBank/DDBJ whole genome shotgun (WGS) entry which is preliminary data.</text>
</comment>
<name>A0ABW4A6L4_9ACTN</name>
<dbReference type="Gene3D" id="3.40.50.300">
    <property type="entry name" value="P-loop containing nucleotide triphosphate hydrolases"/>
    <property type="match status" value="1"/>
</dbReference>
<proteinExistence type="predicted"/>
<dbReference type="EMBL" id="JBHTMK010000016">
    <property type="protein sequence ID" value="MFD1366186.1"/>
    <property type="molecule type" value="Genomic_DNA"/>
</dbReference>
<protein>
    <recommendedName>
        <fullName evidence="3">Terminase</fullName>
    </recommendedName>
</protein>
<dbReference type="InterPro" id="IPR027417">
    <property type="entry name" value="P-loop_NTPase"/>
</dbReference>
<accession>A0ABW4A6L4</accession>
<organism evidence="1 2">
    <name type="scientific">Actinoplanes sichuanensis</name>
    <dbReference type="NCBI Taxonomy" id="512349"/>
    <lineage>
        <taxon>Bacteria</taxon>
        <taxon>Bacillati</taxon>
        <taxon>Actinomycetota</taxon>
        <taxon>Actinomycetes</taxon>
        <taxon>Micromonosporales</taxon>
        <taxon>Micromonosporaceae</taxon>
        <taxon>Actinoplanes</taxon>
    </lineage>
</organism>
<evidence type="ECO:0008006" key="3">
    <source>
        <dbReference type="Google" id="ProtNLM"/>
    </source>
</evidence>
<dbReference type="RefSeq" id="WP_317786532.1">
    <property type="nucleotide sequence ID" value="NZ_AP028461.1"/>
</dbReference>
<sequence>MSEPIAPAHLWVPPSAGSYGDEAVDLMRLAGRELDAEQVHDVTCMLAYRPGGRWAAFEEVIIEPRQNGKSGGVLMSVVVFDLFLLKPDRIVWTAHLFKTAREAFMDLKNLIDATPELSKRVKAIREGKGDEAIELHGKSRTSQGALLEFLARSEGGGRGLGGKRLVFDEALFLGADSMGALIPTLAARSITGDPQIMYGSSAAVLRSDHLRVLRDRGRKGGDPSLVYIERCAPGSWDDPGCADGPECTHMVGVDGCALDDETLWLLANHALGKRISYEYIRNERRSMPTPEQFGRERLGWHTDPIGAGELPVEAWALCFDANSAPTTRPVFMIDASPGLKSVAIAAAMWRPDGLPHLELVAHSPGSTWVAERAAQLRQHRPLDWVLDPSGPAGALLPALREAGIEPTLMTPRDMGQACEAFAAAVENRALRHLDEPVLRKALAGAGRRDVGDGLWVWSRRKSDIDICPLVGATGAFWGLSVVPPETPPPPSPLVETLSGSNRAETDYLAGAGF</sequence>
<gene>
    <name evidence="1" type="ORF">ACFQ5G_12600</name>
</gene>
<dbReference type="Proteomes" id="UP001597183">
    <property type="component" value="Unassembled WGS sequence"/>
</dbReference>
<evidence type="ECO:0000313" key="1">
    <source>
        <dbReference type="EMBL" id="MFD1366186.1"/>
    </source>
</evidence>
<reference evidence="2" key="1">
    <citation type="journal article" date="2019" name="Int. J. Syst. Evol. Microbiol.">
        <title>The Global Catalogue of Microorganisms (GCM) 10K type strain sequencing project: providing services to taxonomists for standard genome sequencing and annotation.</title>
        <authorList>
            <consortium name="The Broad Institute Genomics Platform"/>
            <consortium name="The Broad Institute Genome Sequencing Center for Infectious Disease"/>
            <person name="Wu L."/>
            <person name="Ma J."/>
        </authorList>
    </citation>
    <scope>NUCLEOTIDE SEQUENCE [LARGE SCALE GENOMIC DNA]</scope>
    <source>
        <strain evidence="2">CCM 7526</strain>
    </source>
</reference>